<proteinExistence type="predicted"/>
<evidence type="ECO:0000313" key="2">
    <source>
        <dbReference type="Proteomes" id="UP000828048"/>
    </source>
</evidence>
<name>A0ACB7YR89_9ERIC</name>
<evidence type="ECO:0000313" key="1">
    <source>
        <dbReference type="EMBL" id="KAH7855908.1"/>
    </source>
</evidence>
<organism evidence="1 2">
    <name type="scientific">Vaccinium darrowii</name>
    <dbReference type="NCBI Taxonomy" id="229202"/>
    <lineage>
        <taxon>Eukaryota</taxon>
        <taxon>Viridiplantae</taxon>
        <taxon>Streptophyta</taxon>
        <taxon>Embryophyta</taxon>
        <taxon>Tracheophyta</taxon>
        <taxon>Spermatophyta</taxon>
        <taxon>Magnoliopsida</taxon>
        <taxon>eudicotyledons</taxon>
        <taxon>Gunneridae</taxon>
        <taxon>Pentapetalae</taxon>
        <taxon>asterids</taxon>
        <taxon>Ericales</taxon>
        <taxon>Ericaceae</taxon>
        <taxon>Vaccinioideae</taxon>
        <taxon>Vaccinieae</taxon>
        <taxon>Vaccinium</taxon>
    </lineage>
</organism>
<protein>
    <submittedName>
        <fullName evidence="1">Uncharacterized protein</fullName>
    </submittedName>
</protein>
<keyword evidence="2" id="KW-1185">Reference proteome</keyword>
<dbReference type="Proteomes" id="UP000828048">
    <property type="component" value="Chromosome 11"/>
</dbReference>
<reference evidence="1 2" key="1">
    <citation type="journal article" date="2021" name="Hortic Res">
        <title>High-quality reference genome and annotation aids understanding of berry development for evergreen blueberry (Vaccinium darrowii).</title>
        <authorList>
            <person name="Yu J."/>
            <person name="Hulse-Kemp A.M."/>
            <person name="Babiker E."/>
            <person name="Staton M."/>
        </authorList>
    </citation>
    <scope>NUCLEOTIDE SEQUENCE [LARGE SCALE GENOMIC DNA]</scope>
    <source>
        <strain evidence="2">cv. NJ 8807/NJ 8810</strain>
        <tissue evidence="1">Young leaf</tissue>
    </source>
</reference>
<gene>
    <name evidence="1" type="ORF">Vadar_030512</name>
</gene>
<sequence>MAGSDSSEAPASPPRETPTINSCTKTKSKFSIRYLAADFKAKFCVSKHKPVENNRKKTHHGGALSLSYRRSRNHLLFLEPALENYTYHANVQINLAREKFKELQNLKRSGRHFDELRRAIQTAIAELKRQIPSEVNIPSTIKKDDQHGEAQPHSFEIIPDDILLMDSALKNYTDYMNVQISEAREKLKEMQNLGSSERDFDEVQKVIMKLHNPEPVKLQIREPIREPVNIISLAKIEDDLRFLDLMASKNMNESHEKINKINKVNLEVREKINQLREKFKELQTTSSSKGYPAELQKAFVLHKEIEMLRLQIAFDFTGCKRHDKPHKNPWPNVNKAKDEVRHFFYKEPEVAHAGDFDGQLKAFRDLPEHVGCCLLCFFKFPAEATIKRTTMIYLWMGQEFFIWGSAKEHKLLDPGEIFGQEIFDELIAKDFIEPVNQKYSLVPDSCRMKLSVRSSLLEEAEKRGFTSNGTLDLDLGFVRGDDLPGHSCLINVGEAIIDCRPAIFENMKHIRSLYLGRWQSSAKHHIELVDGRILHGLKMLCNLTFLSLRGISMITELPTSISELKILEILDLRACHDLEVIPDTISLLKRLEHLDMSECYFLEHMPKSLDQLPHLEVLKGFFIGDVNDNTGLCTLYDLSRDIEQFTLTKLNIYTSVKQFPREPDVSNLQRFKYLKKLTISWGVCSLQGQSNIEIQDQFQGSGTPFFLLEKLDLRGFPSTTLPCWVTSAKLCKLQKLYIRGGKLRDLSQLRDREGRQWKVKIIRLKYLSDLAIDWGELRRLFPQLIYLHQEDCPKLKDFPCDESGVWMDSKATYIQEQLQKYFRNSGISSSSMLGSGSTSASDDDLAENGQIFQFRNGVPEEMVVVSCSDSWSDFVGLRVSKPKPLENIIHSDASTTSKDDDHVEPLSLSSKLIRSDLLLVDLAFAEAKEYMDHLNVKFKQAHEKFEKLQTLGSNQRDFDELRKTVVKLKFQIPSHAKMRSIDSNPRRNQ</sequence>
<accession>A0ACB7YR89</accession>
<comment type="caution">
    <text evidence="1">The sequence shown here is derived from an EMBL/GenBank/DDBJ whole genome shotgun (WGS) entry which is preliminary data.</text>
</comment>
<dbReference type="EMBL" id="CM037161">
    <property type="protein sequence ID" value="KAH7855908.1"/>
    <property type="molecule type" value="Genomic_DNA"/>
</dbReference>